<sequence length="51" mass="5185">MSVTQSGTAGAGDAEAPRGRTRWGVVTAILGLPALAVGVFLLMMAVWVLVS</sequence>
<evidence type="ECO:0000313" key="3">
    <source>
        <dbReference type="Proteomes" id="UP000471745"/>
    </source>
</evidence>
<organism evidence="2 3">
    <name type="scientific">Actinospica acidiphila</name>
    <dbReference type="NCBI Taxonomy" id="304899"/>
    <lineage>
        <taxon>Bacteria</taxon>
        <taxon>Bacillati</taxon>
        <taxon>Actinomycetota</taxon>
        <taxon>Actinomycetes</taxon>
        <taxon>Catenulisporales</taxon>
        <taxon>Actinospicaceae</taxon>
        <taxon>Actinospica</taxon>
    </lineage>
</organism>
<dbReference type="EMBL" id="JAAGNA010000003">
    <property type="protein sequence ID" value="NEC47009.1"/>
    <property type="molecule type" value="Genomic_DNA"/>
</dbReference>
<dbReference type="RefSeq" id="WP_163084943.1">
    <property type="nucleotide sequence ID" value="NZ_JAAGNA010000003.1"/>
</dbReference>
<gene>
    <name evidence="2" type="ORF">G3I18_00165</name>
</gene>
<dbReference type="Proteomes" id="UP000471745">
    <property type="component" value="Unassembled WGS sequence"/>
</dbReference>
<name>A0A9X5CDP5_9ACTN</name>
<keyword evidence="1" id="KW-0472">Membrane</keyword>
<feature type="transmembrane region" description="Helical" evidence="1">
    <location>
        <begin position="23"/>
        <end position="50"/>
    </location>
</feature>
<protein>
    <submittedName>
        <fullName evidence="2">Uncharacterized protein</fullName>
    </submittedName>
</protein>
<accession>A0A9X5CDP5</accession>
<keyword evidence="1" id="KW-0812">Transmembrane</keyword>
<proteinExistence type="predicted"/>
<comment type="caution">
    <text evidence="2">The sequence shown here is derived from an EMBL/GenBank/DDBJ whole genome shotgun (WGS) entry which is preliminary data.</text>
</comment>
<keyword evidence="3" id="KW-1185">Reference proteome</keyword>
<evidence type="ECO:0000313" key="2">
    <source>
        <dbReference type="EMBL" id="NEC47009.1"/>
    </source>
</evidence>
<reference evidence="2 3" key="1">
    <citation type="submission" date="2020-01" db="EMBL/GenBank/DDBJ databases">
        <title>Insect and environment-associated Actinomycetes.</title>
        <authorList>
            <person name="Currrie C."/>
            <person name="Chevrette M."/>
            <person name="Carlson C."/>
            <person name="Stubbendieck R."/>
            <person name="Wendt-Pienkowski E."/>
        </authorList>
    </citation>
    <scope>NUCLEOTIDE SEQUENCE [LARGE SCALE GENOMIC DNA]</scope>
    <source>
        <strain evidence="2 3">SID8189</strain>
    </source>
</reference>
<dbReference type="AlphaFoldDB" id="A0A9X5CDP5"/>
<keyword evidence="1" id="KW-1133">Transmembrane helix</keyword>
<evidence type="ECO:0000256" key="1">
    <source>
        <dbReference type="SAM" id="Phobius"/>
    </source>
</evidence>